<organism evidence="1 3">
    <name type="scientific">Streptomyces cyaneochromogenes</name>
    <dbReference type="NCBI Taxonomy" id="2496836"/>
    <lineage>
        <taxon>Bacteria</taxon>
        <taxon>Bacillati</taxon>
        <taxon>Actinomycetota</taxon>
        <taxon>Actinomycetes</taxon>
        <taxon>Kitasatosporales</taxon>
        <taxon>Streptomycetaceae</taxon>
        <taxon>Streptomyces</taxon>
    </lineage>
</organism>
<dbReference type="EMBL" id="CP034539">
    <property type="protein sequence ID" value="AZQ40973.1"/>
    <property type="molecule type" value="Genomic_DNA"/>
</dbReference>
<gene>
    <name evidence="1" type="ORF">EJ357_00260</name>
    <name evidence="2" type="ORF">EJ357_47670</name>
</gene>
<dbReference type="KEGG" id="scya:EJ357_00260"/>
<dbReference type="AlphaFoldDB" id="A0A3Q9F0S7"/>
<dbReference type="OrthoDB" id="4224688at2"/>
<protein>
    <submittedName>
        <fullName evidence="1">Uncharacterized protein</fullName>
    </submittedName>
</protein>
<evidence type="ECO:0000313" key="1">
    <source>
        <dbReference type="EMBL" id="AZQ40157.1"/>
    </source>
</evidence>
<dbReference type="EMBL" id="CP034539">
    <property type="protein sequence ID" value="AZQ40157.1"/>
    <property type="molecule type" value="Genomic_DNA"/>
</dbReference>
<evidence type="ECO:0000313" key="3">
    <source>
        <dbReference type="Proteomes" id="UP000280298"/>
    </source>
</evidence>
<name>A0A3Q9F0S7_9ACTN</name>
<reference evidence="1 3" key="1">
    <citation type="journal article" date="2019" name="Int. J. Syst. Evol. Microbiol.">
        <title>Streptomyces cyaneochromogenes sp. nov., a blue pigment-producing actinomycete from manganese-contaminated soil.</title>
        <authorList>
            <person name="Tang X."/>
            <person name="Zhao J."/>
            <person name="Li K."/>
            <person name="Chen Z."/>
            <person name="Sun Y."/>
            <person name="Gao J."/>
        </authorList>
    </citation>
    <scope>NUCLEOTIDE SEQUENCE [LARGE SCALE GENOMIC DNA]</scope>
    <source>
        <strain evidence="1 3">MK-45</strain>
    </source>
</reference>
<proteinExistence type="predicted"/>
<evidence type="ECO:0000313" key="2">
    <source>
        <dbReference type="EMBL" id="AZQ40973.1"/>
    </source>
</evidence>
<dbReference type="KEGG" id="scya:EJ357_47670"/>
<accession>A0A3Q9F0S7</accession>
<sequence>MEEITANHVHQFLPSPDVVRAVTRWFTSRGFDVGETVGISFPLTGPHSLFQDTFHLPAGELPQEALSLDALPPDIARHIDTATFTPPPEFGPGNP</sequence>
<keyword evidence="3" id="KW-1185">Reference proteome</keyword>
<dbReference type="Proteomes" id="UP000280298">
    <property type="component" value="Chromosome"/>
</dbReference>